<evidence type="ECO:0000313" key="1">
    <source>
        <dbReference type="EMBL" id="MBO0347891.1"/>
    </source>
</evidence>
<sequence>MPIKNKLESTLVGVAGEYLVAGELSLRGFIASLTLRNSRGIDIIASNSDGTKSISIQVKTNSKGDNKWILSQESETFQSDNHFYIFVALKNLGERGNFFIVPSLVVAEYIATNHSEWLKGTKSDGTPRKDSAIRNFRDLENQYLEAWHLINIELL</sequence>
<protein>
    <recommendedName>
        <fullName evidence="3">Aspartate ammonia-lyase</fullName>
    </recommendedName>
</protein>
<dbReference type="RefSeq" id="WP_207086468.1">
    <property type="nucleotide sequence ID" value="NZ_JAFLQW010000050.1"/>
</dbReference>
<dbReference type="InterPro" id="IPR011856">
    <property type="entry name" value="tRNA_endonuc-like_dom_sf"/>
</dbReference>
<evidence type="ECO:0000313" key="2">
    <source>
        <dbReference type="Proteomes" id="UP000664844"/>
    </source>
</evidence>
<comment type="caution">
    <text evidence="1">The sequence shown here is derived from an EMBL/GenBank/DDBJ whole genome shotgun (WGS) entry which is preliminary data.</text>
</comment>
<organism evidence="1 2">
    <name type="scientific">Phormidium pseudopriestleyi FRX01</name>
    <dbReference type="NCBI Taxonomy" id="1759528"/>
    <lineage>
        <taxon>Bacteria</taxon>
        <taxon>Bacillati</taxon>
        <taxon>Cyanobacteriota</taxon>
        <taxon>Cyanophyceae</taxon>
        <taxon>Oscillatoriophycideae</taxon>
        <taxon>Oscillatoriales</taxon>
        <taxon>Oscillatoriaceae</taxon>
        <taxon>Phormidium</taxon>
    </lineage>
</organism>
<keyword evidence="2" id="KW-1185">Reference proteome</keyword>
<accession>A0ABS3FMK5</accession>
<gene>
    <name evidence="1" type="ORF">J0895_01955</name>
</gene>
<evidence type="ECO:0008006" key="3">
    <source>
        <dbReference type="Google" id="ProtNLM"/>
    </source>
</evidence>
<name>A0ABS3FMK5_9CYAN</name>
<dbReference type="EMBL" id="JAFLQW010000050">
    <property type="protein sequence ID" value="MBO0347891.1"/>
    <property type="molecule type" value="Genomic_DNA"/>
</dbReference>
<proteinExistence type="predicted"/>
<dbReference type="Proteomes" id="UP000664844">
    <property type="component" value="Unassembled WGS sequence"/>
</dbReference>
<reference evidence="1 2" key="1">
    <citation type="submission" date="2021-03" db="EMBL/GenBank/DDBJ databases">
        <title>Metabolic Capacity of the Antarctic Cyanobacterium Phormidium pseudopriestleyi that Sustains Oxygenic Photosynthesis in the Presence of Hydrogen Sulfide.</title>
        <authorList>
            <person name="Lumian J.E."/>
            <person name="Jungblut A.D."/>
            <person name="Dillon M.L."/>
            <person name="Hawes I."/>
            <person name="Doran P.T."/>
            <person name="Mackey T.J."/>
            <person name="Dick G.J."/>
            <person name="Grettenberger C.L."/>
            <person name="Sumner D.Y."/>
        </authorList>
    </citation>
    <scope>NUCLEOTIDE SEQUENCE [LARGE SCALE GENOMIC DNA]</scope>
    <source>
        <strain evidence="1 2">FRX01</strain>
    </source>
</reference>
<dbReference type="Gene3D" id="3.40.1350.10">
    <property type="match status" value="1"/>
</dbReference>